<dbReference type="EMBL" id="PGFZ01000005">
    <property type="protein sequence ID" value="POZ51677.1"/>
    <property type="molecule type" value="Genomic_DNA"/>
</dbReference>
<feature type="region of interest" description="Disordered" evidence="1">
    <location>
        <begin position="64"/>
        <end position="86"/>
    </location>
</feature>
<name>A0A2S5CLP1_9GAMM</name>
<evidence type="ECO:0000313" key="3">
    <source>
        <dbReference type="EMBL" id="POZ51677.1"/>
    </source>
</evidence>
<evidence type="ECO:0000313" key="4">
    <source>
        <dbReference type="Proteomes" id="UP000237423"/>
    </source>
</evidence>
<reference evidence="3 4" key="1">
    <citation type="submission" date="2017-11" db="EMBL/GenBank/DDBJ databases">
        <title>Draft Genome Sequence of Methylobacter psychrotolerans Sph1T, an Obligate Methanotroph from Low-Temperature Environments.</title>
        <authorList>
            <person name="Oshkin I.Y."/>
            <person name="Miroshnikov K."/>
            <person name="Belova S.E."/>
            <person name="Korzhenkov A."/>
            <person name="Toshchakov S.V."/>
            <person name="Dedysh S.N."/>
        </authorList>
    </citation>
    <scope>NUCLEOTIDE SEQUENCE [LARGE SCALE GENOMIC DNA]</scope>
    <source>
        <strain evidence="3 4">Sph1</strain>
    </source>
</reference>
<comment type="caution">
    <text evidence="3">The sequence shown here is derived from an EMBL/GenBank/DDBJ whole genome shotgun (WGS) entry which is preliminary data.</text>
</comment>
<feature type="compositionally biased region" description="Basic and acidic residues" evidence="1">
    <location>
        <begin position="66"/>
        <end position="79"/>
    </location>
</feature>
<dbReference type="InterPro" id="IPR055245">
    <property type="entry name" value="HTH_proteobacteria"/>
</dbReference>
<evidence type="ECO:0000259" key="2">
    <source>
        <dbReference type="Pfam" id="PF14090"/>
    </source>
</evidence>
<sequence length="86" mass="9653">MTAPNQPSQQDKIKADLLGRKPVDSVQAFNLHHITRLSAIIKRLRDKGWPIITEQEKGNGIARYSLPEDWKPADPDRQAGGHKKAC</sequence>
<dbReference type="AlphaFoldDB" id="A0A2S5CLP1"/>
<feature type="domain" description="Winged helix-turn-helix" evidence="2">
    <location>
        <begin position="8"/>
        <end position="66"/>
    </location>
</feature>
<protein>
    <recommendedName>
        <fullName evidence="2">Winged helix-turn-helix domain-containing protein</fullName>
    </recommendedName>
</protein>
<evidence type="ECO:0000256" key="1">
    <source>
        <dbReference type="SAM" id="MobiDB-lite"/>
    </source>
</evidence>
<gene>
    <name evidence="3" type="ORF">AADEFJLK_02547</name>
</gene>
<proteinExistence type="predicted"/>
<dbReference type="RefSeq" id="WP_103974543.1">
    <property type="nucleotide sequence ID" value="NZ_PGFZ01000005.1"/>
</dbReference>
<accession>A0A2S5CLP1</accession>
<dbReference type="Pfam" id="PF14090">
    <property type="entry name" value="HTH_39"/>
    <property type="match status" value="1"/>
</dbReference>
<organism evidence="3 4">
    <name type="scientific">Methylovulum psychrotolerans</name>
    <dbReference type="NCBI Taxonomy" id="1704499"/>
    <lineage>
        <taxon>Bacteria</taxon>
        <taxon>Pseudomonadati</taxon>
        <taxon>Pseudomonadota</taxon>
        <taxon>Gammaproteobacteria</taxon>
        <taxon>Methylococcales</taxon>
        <taxon>Methylococcaceae</taxon>
        <taxon>Methylovulum</taxon>
    </lineage>
</organism>
<dbReference type="Proteomes" id="UP000237423">
    <property type="component" value="Unassembled WGS sequence"/>
</dbReference>